<feature type="repeat" description="RCC1" evidence="1">
    <location>
        <begin position="25"/>
        <end position="62"/>
    </location>
</feature>
<name>A0A4U0X4H9_9PEZI</name>
<gene>
    <name evidence="2" type="ORF">B0A55_06243</name>
</gene>
<dbReference type="EMBL" id="NAJQ01000415">
    <property type="protein sequence ID" value="TKA70058.1"/>
    <property type="molecule type" value="Genomic_DNA"/>
</dbReference>
<dbReference type="InterPro" id="IPR051553">
    <property type="entry name" value="Ran_GTPase-activating"/>
</dbReference>
<dbReference type="PROSITE" id="PS50012">
    <property type="entry name" value="RCC1_3"/>
    <property type="match status" value="1"/>
</dbReference>
<sequence>MPLVVPGWKDVAASWGSIYVLKDDGELLGFGRDDHGQLPPPGLPPVQAIAAGSEHCIALTKAGKVLAWGWGEHGNCGEPTDARGDVKGHWNEIDMPGSVRAVFAGCATSFVVAAAQHEQDGGQG</sequence>
<dbReference type="PANTHER" id="PTHR45982:SF1">
    <property type="entry name" value="REGULATOR OF CHROMOSOME CONDENSATION"/>
    <property type="match status" value="1"/>
</dbReference>
<evidence type="ECO:0000313" key="2">
    <source>
        <dbReference type="EMBL" id="TKA70058.1"/>
    </source>
</evidence>
<evidence type="ECO:0000313" key="3">
    <source>
        <dbReference type="Proteomes" id="UP000309340"/>
    </source>
</evidence>
<accession>A0A4U0X4H9</accession>
<dbReference type="InterPro" id="IPR009091">
    <property type="entry name" value="RCC1/BLIP-II"/>
</dbReference>
<dbReference type="AlphaFoldDB" id="A0A4U0X4H9"/>
<dbReference type="Gene3D" id="2.130.10.30">
    <property type="entry name" value="Regulator of chromosome condensation 1/beta-lactamase-inhibitor protein II"/>
    <property type="match status" value="1"/>
</dbReference>
<proteinExistence type="predicted"/>
<keyword evidence="3" id="KW-1185">Reference proteome</keyword>
<dbReference type="PANTHER" id="PTHR45982">
    <property type="entry name" value="REGULATOR OF CHROMOSOME CONDENSATION"/>
    <property type="match status" value="1"/>
</dbReference>
<evidence type="ECO:0000256" key="1">
    <source>
        <dbReference type="PROSITE-ProRule" id="PRU00235"/>
    </source>
</evidence>
<comment type="caution">
    <text evidence="2">The sequence shown here is derived from an EMBL/GenBank/DDBJ whole genome shotgun (WGS) entry which is preliminary data.</text>
</comment>
<dbReference type="InterPro" id="IPR000408">
    <property type="entry name" value="Reg_chr_condens"/>
</dbReference>
<dbReference type="Proteomes" id="UP000309340">
    <property type="component" value="Unassembled WGS sequence"/>
</dbReference>
<evidence type="ECO:0008006" key="4">
    <source>
        <dbReference type="Google" id="ProtNLM"/>
    </source>
</evidence>
<reference evidence="2 3" key="1">
    <citation type="submission" date="2017-03" db="EMBL/GenBank/DDBJ databases">
        <title>Genomes of endolithic fungi from Antarctica.</title>
        <authorList>
            <person name="Coleine C."/>
            <person name="Masonjones S."/>
            <person name="Stajich J.E."/>
        </authorList>
    </citation>
    <scope>NUCLEOTIDE SEQUENCE [LARGE SCALE GENOMIC DNA]</scope>
    <source>
        <strain evidence="2 3">CCFEE 5184</strain>
    </source>
</reference>
<organism evidence="2 3">
    <name type="scientific">Friedmanniomyces simplex</name>
    <dbReference type="NCBI Taxonomy" id="329884"/>
    <lineage>
        <taxon>Eukaryota</taxon>
        <taxon>Fungi</taxon>
        <taxon>Dikarya</taxon>
        <taxon>Ascomycota</taxon>
        <taxon>Pezizomycotina</taxon>
        <taxon>Dothideomycetes</taxon>
        <taxon>Dothideomycetidae</taxon>
        <taxon>Mycosphaerellales</taxon>
        <taxon>Teratosphaeriaceae</taxon>
        <taxon>Friedmanniomyces</taxon>
    </lineage>
</organism>
<dbReference type="Pfam" id="PF13540">
    <property type="entry name" value="RCC1_2"/>
    <property type="match status" value="2"/>
</dbReference>
<dbReference type="STRING" id="329884.A0A4U0X4H9"/>
<protein>
    <recommendedName>
        <fullName evidence="4">RCC1 repeat-containing protein</fullName>
    </recommendedName>
</protein>
<dbReference type="SUPFAM" id="SSF50985">
    <property type="entry name" value="RCC1/BLIP-II"/>
    <property type="match status" value="1"/>
</dbReference>
<dbReference type="OrthoDB" id="5370059at2759"/>